<feature type="domain" description="Antitoxin epsilon/PezA" evidence="1">
    <location>
        <begin position="2"/>
        <end position="82"/>
    </location>
</feature>
<organism evidence="2 3">
    <name type="scientific">Dysosmobacter welbionis</name>
    <dbReference type="NCBI Taxonomy" id="2093857"/>
    <lineage>
        <taxon>Bacteria</taxon>
        <taxon>Bacillati</taxon>
        <taxon>Bacillota</taxon>
        <taxon>Clostridia</taxon>
        <taxon>Eubacteriales</taxon>
        <taxon>Oscillospiraceae</taxon>
        <taxon>Dysosmobacter</taxon>
    </lineage>
</organism>
<sequence>MSNYEFSLRQEVLLEKGADILGSLFHFARNNHISPSDKKDPVNVVYGLVWNAKSSILGADTEAELDQIETQFDFARKFYAGIEA</sequence>
<dbReference type="Gene3D" id="1.10.8.130">
    <property type="match status" value="1"/>
</dbReference>
<dbReference type="Proteomes" id="UP000298642">
    <property type="component" value="Chromosome"/>
</dbReference>
<dbReference type="EMBL" id="CP034413">
    <property type="protein sequence ID" value="QCI58957.1"/>
    <property type="molecule type" value="Genomic_DNA"/>
</dbReference>
<evidence type="ECO:0000313" key="3">
    <source>
        <dbReference type="Proteomes" id="UP000298642"/>
    </source>
</evidence>
<accession>A0A4D7AX49</accession>
<dbReference type="KEGG" id="obj:EIO64_06715"/>
<evidence type="ECO:0000313" key="2">
    <source>
        <dbReference type="EMBL" id="QCI58957.1"/>
    </source>
</evidence>
<reference evidence="3" key="1">
    <citation type="submission" date="2018-12" db="EMBL/GenBank/DDBJ databases">
        <title>Dusodibacter welbiota gen. nov., sp. nov., isolated from human faeces and emended description of the Oscillibacter genus.</title>
        <authorList>
            <person name="Le Roy T."/>
            <person name="Van der Smissen P."/>
            <person name="Delzenne N."/>
            <person name="Muccioli G."/>
            <person name="Collet J.F."/>
            <person name="Cani P.D."/>
        </authorList>
    </citation>
    <scope>NUCLEOTIDE SEQUENCE [LARGE SCALE GENOMIC DNA]</scope>
    <source>
        <strain evidence="3">J115</strain>
    </source>
</reference>
<dbReference type="GO" id="GO:0015643">
    <property type="term" value="F:toxic substance binding"/>
    <property type="evidence" value="ECO:0007669"/>
    <property type="project" value="InterPro"/>
</dbReference>
<dbReference type="AlphaFoldDB" id="A0A4D7AX49"/>
<dbReference type="InterPro" id="IPR035569">
    <property type="entry name" value="Antitoxin_epsilon/PezA_dom_sf"/>
</dbReference>
<dbReference type="RefSeq" id="WP_136891031.1">
    <property type="nucleotide sequence ID" value="NZ_CP034413.3"/>
</dbReference>
<dbReference type="GO" id="GO:0009636">
    <property type="term" value="P:response to toxic substance"/>
    <property type="evidence" value="ECO:0007669"/>
    <property type="project" value="InterPro"/>
</dbReference>
<name>A0A4D7AX49_9FIRM</name>
<dbReference type="GO" id="GO:0031342">
    <property type="term" value="P:negative regulation of cell killing"/>
    <property type="evidence" value="ECO:0007669"/>
    <property type="project" value="InterPro"/>
</dbReference>
<protein>
    <recommendedName>
        <fullName evidence="1">Antitoxin epsilon/PezA domain-containing protein</fullName>
    </recommendedName>
</protein>
<evidence type="ECO:0000259" key="1">
    <source>
        <dbReference type="Pfam" id="PF08998"/>
    </source>
</evidence>
<dbReference type="Pfam" id="PF08998">
    <property type="entry name" value="Epsilon_antitox"/>
    <property type="match status" value="1"/>
</dbReference>
<proteinExistence type="predicted"/>
<dbReference type="InterPro" id="IPR015090">
    <property type="entry name" value="Epsilon_PezA_dom"/>
</dbReference>
<keyword evidence="3" id="KW-1185">Reference proteome</keyword>
<gene>
    <name evidence="2" type="ORF">EIO64_06715</name>
</gene>